<dbReference type="Proteomes" id="UP001153076">
    <property type="component" value="Unassembled WGS sequence"/>
</dbReference>
<feature type="compositionally biased region" description="Acidic residues" evidence="2">
    <location>
        <begin position="101"/>
        <end position="120"/>
    </location>
</feature>
<feature type="region of interest" description="Disordered" evidence="2">
    <location>
        <begin position="1"/>
        <end position="21"/>
    </location>
</feature>
<keyword evidence="1" id="KW-0175">Coiled coil</keyword>
<gene>
    <name evidence="3" type="ORF">Cgig2_002713</name>
</gene>
<organism evidence="3 4">
    <name type="scientific">Carnegiea gigantea</name>
    <dbReference type="NCBI Taxonomy" id="171969"/>
    <lineage>
        <taxon>Eukaryota</taxon>
        <taxon>Viridiplantae</taxon>
        <taxon>Streptophyta</taxon>
        <taxon>Embryophyta</taxon>
        <taxon>Tracheophyta</taxon>
        <taxon>Spermatophyta</taxon>
        <taxon>Magnoliopsida</taxon>
        <taxon>eudicotyledons</taxon>
        <taxon>Gunneridae</taxon>
        <taxon>Pentapetalae</taxon>
        <taxon>Caryophyllales</taxon>
        <taxon>Cactineae</taxon>
        <taxon>Cactaceae</taxon>
        <taxon>Cactoideae</taxon>
        <taxon>Echinocereeae</taxon>
        <taxon>Carnegiea</taxon>
    </lineage>
</organism>
<keyword evidence="4" id="KW-1185">Reference proteome</keyword>
<feature type="compositionally biased region" description="Basic and acidic residues" evidence="2">
    <location>
        <begin position="121"/>
        <end position="134"/>
    </location>
</feature>
<evidence type="ECO:0000256" key="2">
    <source>
        <dbReference type="SAM" id="MobiDB-lite"/>
    </source>
</evidence>
<name>A0A9Q1GPL9_9CARY</name>
<evidence type="ECO:0000256" key="1">
    <source>
        <dbReference type="SAM" id="Coils"/>
    </source>
</evidence>
<feature type="region of interest" description="Disordered" evidence="2">
    <location>
        <begin position="96"/>
        <end position="164"/>
    </location>
</feature>
<feature type="coiled-coil region" evidence="1">
    <location>
        <begin position="325"/>
        <end position="373"/>
    </location>
</feature>
<comment type="caution">
    <text evidence="3">The sequence shown here is derived from an EMBL/GenBank/DDBJ whole genome shotgun (WGS) entry which is preliminary data.</text>
</comment>
<dbReference type="OrthoDB" id="1750186at2759"/>
<protein>
    <submittedName>
        <fullName evidence="3">Uncharacterized protein</fullName>
    </submittedName>
</protein>
<evidence type="ECO:0000313" key="3">
    <source>
        <dbReference type="EMBL" id="KAJ8422964.1"/>
    </source>
</evidence>
<evidence type="ECO:0000313" key="4">
    <source>
        <dbReference type="Proteomes" id="UP001153076"/>
    </source>
</evidence>
<proteinExistence type="predicted"/>
<dbReference type="EMBL" id="JAKOGI010002098">
    <property type="protein sequence ID" value="KAJ8422964.1"/>
    <property type="molecule type" value="Genomic_DNA"/>
</dbReference>
<sequence>MDRDRSQMNHRGISDRRKPDSIASVNEFLELAFGSKEDGTEDVDGNNESLWESMEVKIANPIEIQEEDDEEIPLVRDDVEPDIVDADIVDANLMDANFIQDDNDENDEDVVSEDDEDDFLDRESDIDSFDRDLKEDESDDDSAHKHGPTRGLKSLREREQNPNVKPFVKIAPDMERVIGKNANCFISERSKWVKEFYPLDSRMDKDAKTRLFDKIKCYRLKEEHVSGKTITQAISNRPPEVHEDKWDWLINDWASSRHKDGSRDPEVKYEEFKEHHMSQTEKEGADNLSLKEAYLLVMKEKSGHHRGLGPGPQPPRKGRATEVMRVKVAAEIQQLQQKEAALQGQVGELQSANSELKAEIERMKCEAIERDNKLKQELIERVQT</sequence>
<dbReference type="AlphaFoldDB" id="A0A9Q1GPL9"/>
<reference evidence="3" key="1">
    <citation type="submission" date="2022-04" db="EMBL/GenBank/DDBJ databases">
        <title>Carnegiea gigantea Genome sequencing and assembly v2.</title>
        <authorList>
            <person name="Copetti D."/>
            <person name="Sanderson M.J."/>
            <person name="Burquez A."/>
            <person name="Wojciechowski M.F."/>
        </authorList>
    </citation>
    <scope>NUCLEOTIDE SEQUENCE</scope>
    <source>
        <strain evidence="3">SGP5-SGP5p</strain>
        <tissue evidence="3">Aerial part</tissue>
    </source>
</reference>
<feature type="compositionally biased region" description="Basic and acidic residues" evidence="2">
    <location>
        <begin position="1"/>
        <end position="20"/>
    </location>
</feature>
<accession>A0A9Q1GPL9</accession>